<evidence type="ECO:0000256" key="3">
    <source>
        <dbReference type="ARBA" id="ARBA00022723"/>
    </source>
</evidence>
<comment type="caution">
    <text evidence="8">The sequence shown here is derived from an EMBL/GenBank/DDBJ whole genome shotgun (WGS) entry which is preliminary data.</text>
</comment>
<protein>
    <submittedName>
        <fullName evidence="8">Cytochrome P450</fullName>
    </submittedName>
</protein>
<sequence length="422" mass="45692">MTRQQCPLTLDPAGADLPGEVRKLRQLGPVTRVVLPGDVPAWMVSGLAEAKQLMTDPRISKDPRRHWQAWIDGRVTTDWSLAKWVSLKNMFTSAGADHSRLRKFVAAGFTMRQVRRLRPEIERLVADLLDGIAQLPPDEPVDLRTAYAEPLPARVICLLFGVPEEQRLPLRRLIAALHDTALPAAAAQEAAGEMYAILADLVATRRAEPGEDLTSALLAAQSAAEGADAITEQELTDTLLHLVAAGYETTATLIDRCVHALLTHPAQLELIREGLYGWEDAVDEILRLDPPAANFLLRYATEDVSIAGELIPRGDAIVVSAMGAGRDERVHGDDADRFDLTRGTRATHVAFGHGVHHCLGAPLGRMEAVIALDSLFAAFPDLRLAVPVDRLEPVSSLVLNGHRELPVLPGPRAGTALSVAGL</sequence>
<proteinExistence type="inferred from homology"/>
<dbReference type="InterPro" id="IPR001128">
    <property type="entry name" value="Cyt_P450"/>
</dbReference>
<dbReference type="PRINTS" id="PR00385">
    <property type="entry name" value="P450"/>
</dbReference>
<reference evidence="8 9" key="1">
    <citation type="submission" date="2020-02" db="EMBL/GenBank/DDBJ databases">
        <title>Whole-genome analyses of novel actinobacteria.</title>
        <authorList>
            <person name="Sahin N."/>
        </authorList>
    </citation>
    <scope>NUCLEOTIDE SEQUENCE [LARGE SCALE GENOMIC DNA]</scope>
    <source>
        <strain evidence="8 9">A7024</strain>
    </source>
</reference>
<accession>A0A6G4U2R3</accession>
<evidence type="ECO:0000256" key="2">
    <source>
        <dbReference type="ARBA" id="ARBA00022617"/>
    </source>
</evidence>
<keyword evidence="4 7" id="KW-0560">Oxidoreductase</keyword>
<keyword evidence="3 7" id="KW-0479">Metal-binding</keyword>
<dbReference type="FunFam" id="1.10.630.10:FF:000018">
    <property type="entry name" value="Cytochrome P450 monooxygenase"/>
    <property type="match status" value="1"/>
</dbReference>
<organism evidence="8 9">
    <name type="scientific">Streptomyces coryli</name>
    <dbReference type="NCBI Taxonomy" id="1128680"/>
    <lineage>
        <taxon>Bacteria</taxon>
        <taxon>Bacillati</taxon>
        <taxon>Actinomycetota</taxon>
        <taxon>Actinomycetes</taxon>
        <taxon>Kitasatosporales</taxon>
        <taxon>Streptomycetaceae</taxon>
        <taxon>Streptomyces</taxon>
    </lineage>
</organism>
<gene>
    <name evidence="8" type="ORF">G5C51_16655</name>
</gene>
<comment type="similarity">
    <text evidence="1 7">Belongs to the cytochrome P450 family.</text>
</comment>
<evidence type="ECO:0000313" key="8">
    <source>
        <dbReference type="EMBL" id="NGN65521.1"/>
    </source>
</evidence>
<evidence type="ECO:0000313" key="9">
    <source>
        <dbReference type="Proteomes" id="UP000481583"/>
    </source>
</evidence>
<keyword evidence="6 7" id="KW-0503">Monooxygenase</keyword>
<dbReference type="PROSITE" id="PS00086">
    <property type="entry name" value="CYTOCHROME_P450"/>
    <property type="match status" value="1"/>
</dbReference>
<evidence type="ECO:0000256" key="6">
    <source>
        <dbReference type="ARBA" id="ARBA00023033"/>
    </source>
</evidence>
<dbReference type="RefSeq" id="WP_165238021.1">
    <property type="nucleotide sequence ID" value="NZ_JAAKZV010000064.1"/>
</dbReference>
<dbReference type="PANTHER" id="PTHR46696:SF1">
    <property type="entry name" value="CYTOCHROME P450 YJIB-RELATED"/>
    <property type="match status" value="1"/>
</dbReference>
<dbReference type="PANTHER" id="PTHR46696">
    <property type="entry name" value="P450, PUTATIVE (EUROFUNG)-RELATED"/>
    <property type="match status" value="1"/>
</dbReference>
<evidence type="ECO:0000256" key="4">
    <source>
        <dbReference type="ARBA" id="ARBA00023002"/>
    </source>
</evidence>
<dbReference type="Proteomes" id="UP000481583">
    <property type="component" value="Unassembled WGS sequence"/>
</dbReference>
<dbReference type="Gene3D" id="1.10.630.10">
    <property type="entry name" value="Cytochrome P450"/>
    <property type="match status" value="1"/>
</dbReference>
<dbReference type="EMBL" id="JAAKZV010000064">
    <property type="protein sequence ID" value="NGN65521.1"/>
    <property type="molecule type" value="Genomic_DNA"/>
</dbReference>
<evidence type="ECO:0000256" key="5">
    <source>
        <dbReference type="ARBA" id="ARBA00023004"/>
    </source>
</evidence>
<keyword evidence="9" id="KW-1185">Reference proteome</keyword>
<keyword evidence="2 7" id="KW-0349">Heme</keyword>
<evidence type="ECO:0000256" key="1">
    <source>
        <dbReference type="ARBA" id="ARBA00010617"/>
    </source>
</evidence>
<dbReference type="InterPro" id="IPR036396">
    <property type="entry name" value="Cyt_P450_sf"/>
</dbReference>
<dbReference type="SUPFAM" id="SSF48264">
    <property type="entry name" value="Cytochrome P450"/>
    <property type="match status" value="1"/>
</dbReference>
<dbReference type="GO" id="GO:0005506">
    <property type="term" value="F:iron ion binding"/>
    <property type="evidence" value="ECO:0007669"/>
    <property type="project" value="InterPro"/>
</dbReference>
<dbReference type="GO" id="GO:0016705">
    <property type="term" value="F:oxidoreductase activity, acting on paired donors, with incorporation or reduction of molecular oxygen"/>
    <property type="evidence" value="ECO:0007669"/>
    <property type="project" value="InterPro"/>
</dbReference>
<dbReference type="GO" id="GO:0020037">
    <property type="term" value="F:heme binding"/>
    <property type="evidence" value="ECO:0007669"/>
    <property type="project" value="InterPro"/>
</dbReference>
<evidence type="ECO:0000256" key="7">
    <source>
        <dbReference type="RuleBase" id="RU000461"/>
    </source>
</evidence>
<name>A0A6G4U2R3_9ACTN</name>
<dbReference type="AlphaFoldDB" id="A0A6G4U2R3"/>
<dbReference type="PRINTS" id="PR00359">
    <property type="entry name" value="BP450"/>
</dbReference>
<dbReference type="InterPro" id="IPR017972">
    <property type="entry name" value="Cyt_P450_CS"/>
</dbReference>
<keyword evidence="5 7" id="KW-0408">Iron</keyword>
<dbReference type="InterPro" id="IPR002397">
    <property type="entry name" value="Cyt_P450_B"/>
</dbReference>
<dbReference type="Pfam" id="PF00067">
    <property type="entry name" value="p450"/>
    <property type="match status" value="2"/>
</dbReference>
<dbReference type="CDD" id="cd11029">
    <property type="entry name" value="CYP107-like"/>
    <property type="match status" value="1"/>
</dbReference>
<dbReference type="GO" id="GO:0004497">
    <property type="term" value="F:monooxygenase activity"/>
    <property type="evidence" value="ECO:0007669"/>
    <property type="project" value="UniProtKB-KW"/>
</dbReference>